<feature type="region of interest" description="Disordered" evidence="4">
    <location>
        <begin position="80"/>
        <end position="107"/>
    </location>
</feature>
<comment type="caution">
    <text evidence="6">The sequence shown here is derived from an EMBL/GenBank/DDBJ whole genome shotgun (WGS) entry which is preliminary data.</text>
</comment>
<gene>
    <name evidence="6" type="ORF">RJ641_011186</name>
</gene>
<evidence type="ECO:0000313" key="6">
    <source>
        <dbReference type="EMBL" id="KAK6922882.1"/>
    </source>
</evidence>
<evidence type="ECO:0000313" key="7">
    <source>
        <dbReference type="Proteomes" id="UP001370490"/>
    </source>
</evidence>
<dbReference type="PANTHER" id="PTHR47210:SF1">
    <property type="entry name" value="MEDIATOR OF RNA POLYMERASE II TRANSCRIPTION SUBUNIT 26C-RELATED"/>
    <property type="match status" value="1"/>
</dbReference>
<name>A0AAN8V541_9MAGN</name>
<dbReference type="InterPro" id="IPR044790">
    <property type="entry name" value="MD26C-like"/>
</dbReference>
<organism evidence="6 7">
    <name type="scientific">Dillenia turbinata</name>
    <dbReference type="NCBI Taxonomy" id="194707"/>
    <lineage>
        <taxon>Eukaryota</taxon>
        <taxon>Viridiplantae</taxon>
        <taxon>Streptophyta</taxon>
        <taxon>Embryophyta</taxon>
        <taxon>Tracheophyta</taxon>
        <taxon>Spermatophyta</taxon>
        <taxon>Magnoliopsida</taxon>
        <taxon>eudicotyledons</taxon>
        <taxon>Gunneridae</taxon>
        <taxon>Pentapetalae</taxon>
        <taxon>Dilleniales</taxon>
        <taxon>Dilleniaceae</taxon>
        <taxon>Dillenia</taxon>
    </lineage>
</organism>
<reference evidence="6 7" key="1">
    <citation type="submission" date="2023-12" db="EMBL/GenBank/DDBJ databases">
        <title>A high-quality genome assembly for Dillenia turbinata (Dilleniales).</title>
        <authorList>
            <person name="Chanderbali A."/>
        </authorList>
    </citation>
    <scope>NUCLEOTIDE SEQUENCE [LARGE SCALE GENOMIC DNA]</scope>
    <source>
        <strain evidence="6">LSX21</strain>
        <tissue evidence="6">Leaf</tissue>
    </source>
</reference>
<accession>A0AAN8V541</accession>
<evidence type="ECO:0000256" key="4">
    <source>
        <dbReference type="SAM" id="MobiDB-lite"/>
    </source>
</evidence>
<evidence type="ECO:0000256" key="3">
    <source>
        <dbReference type="PROSITE-ProRule" id="PRU00649"/>
    </source>
</evidence>
<dbReference type="Proteomes" id="UP001370490">
    <property type="component" value="Unassembled WGS sequence"/>
</dbReference>
<feature type="domain" description="TFIIS N-terminal" evidence="5">
    <location>
        <begin position="120"/>
        <end position="191"/>
    </location>
</feature>
<dbReference type="PROSITE" id="PS51319">
    <property type="entry name" value="TFIIS_N"/>
    <property type="match status" value="1"/>
</dbReference>
<comment type="subcellular location">
    <subcellularLocation>
        <location evidence="1 3">Nucleus</location>
    </subcellularLocation>
</comment>
<keyword evidence="2 3" id="KW-0539">Nucleus</keyword>
<dbReference type="InterPro" id="IPR035441">
    <property type="entry name" value="TFIIS/LEDGF_dom_sf"/>
</dbReference>
<dbReference type="SMART" id="SM00509">
    <property type="entry name" value="TFS2N"/>
    <property type="match status" value="1"/>
</dbReference>
<keyword evidence="7" id="KW-1185">Reference proteome</keyword>
<dbReference type="InterPro" id="IPR003617">
    <property type="entry name" value="TFIIS/CRSP70_N_sub"/>
</dbReference>
<dbReference type="Pfam" id="PF08711">
    <property type="entry name" value="Med26"/>
    <property type="match status" value="1"/>
</dbReference>
<proteinExistence type="predicted"/>
<dbReference type="AlphaFoldDB" id="A0AAN8V541"/>
<protein>
    <submittedName>
        <fullName evidence="6">Transcription factor IIS, N-terminal</fullName>
    </submittedName>
</protein>
<dbReference type="GO" id="GO:0005634">
    <property type="term" value="C:nucleus"/>
    <property type="evidence" value="ECO:0007669"/>
    <property type="project" value="UniProtKB-SubCell"/>
</dbReference>
<evidence type="ECO:0000256" key="1">
    <source>
        <dbReference type="ARBA" id="ARBA00004123"/>
    </source>
</evidence>
<feature type="compositionally biased region" description="Basic and acidic residues" evidence="4">
    <location>
        <begin position="230"/>
        <end position="244"/>
    </location>
</feature>
<dbReference type="CDD" id="cd00183">
    <property type="entry name" value="TFIIS_I"/>
    <property type="match status" value="1"/>
</dbReference>
<dbReference type="PANTHER" id="PTHR47210">
    <property type="entry name" value="MEDIATOR OF RNA POLYMERASE II TRANSCRIPTION SUBUNIT 26C-RELATED"/>
    <property type="match status" value="1"/>
</dbReference>
<dbReference type="SUPFAM" id="SSF47676">
    <property type="entry name" value="Conserved domain common to transcription factors TFIIS, elongin A, CRSP70"/>
    <property type="match status" value="1"/>
</dbReference>
<dbReference type="Gene3D" id="1.20.930.10">
    <property type="entry name" value="Conserved domain common to transcription factors TFIIS, elongin A, CRSP70"/>
    <property type="match status" value="1"/>
</dbReference>
<sequence length="262" mass="30109">MDWNEFKLILRNTGVDIWALIETAIDVAKREYGDELKSRREGIIEKLFACYPPCDNCFSDQVKNKSNGGGVVVDDKTLTSPFQREITPEKESSPSTDRDVDEELDRCFGDSMDDEQRKILTIKEHLEDPDQTQDSLVDLLQSLADMDITFKALQETDVGRQVNRLRKHSSSEVRRLVKQLVRKWKDLVDEWMKLNTPGEVTASSLIAADGDSPLQNHPQRNSQNSHHQNKRDTKDTTIDPERLASARKRLHENYQEAQNDLD</sequence>
<evidence type="ECO:0000259" key="5">
    <source>
        <dbReference type="PROSITE" id="PS51319"/>
    </source>
</evidence>
<feature type="region of interest" description="Disordered" evidence="4">
    <location>
        <begin position="209"/>
        <end position="262"/>
    </location>
</feature>
<feature type="compositionally biased region" description="Polar residues" evidence="4">
    <location>
        <begin position="213"/>
        <end position="226"/>
    </location>
</feature>
<feature type="compositionally biased region" description="Basic and acidic residues" evidence="4">
    <location>
        <begin position="86"/>
        <end position="98"/>
    </location>
</feature>
<dbReference type="InterPro" id="IPR017923">
    <property type="entry name" value="TFIIS_N"/>
</dbReference>
<evidence type="ECO:0000256" key="2">
    <source>
        <dbReference type="ARBA" id="ARBA00023242"/>
    </source>
</evidence>
<dbReference type="EMBL" id="JBAMMX010000018">
    <property type="protein sequence ID" value="KAK6922882.1"/>
    <property type="molecule type" value="Genomic_DNA"/>
</dbReference>